<dbReference type="InterPro" id="IPR018964">
    <property type="entry name" value="Phage_phiJL001_Gp84_C"/>
</dbReference>
<gene>
    <name evidence="2" type="ORF">BAJUN_02800</name>
</gene>
<proteinExistence type="predicted"/>
<dbReference type="Proteomes" id="UP001057427">
    <property type="component" value="Segment"/>
</dbReference>
<dbReference type="Pfam" id="PF09356">
    <property type="entry name" value="Phage_BR0599"/>
    <property type="match status" value="1"/>
</dbReference>
<organism evidence="2 3">
    <name type="scientific">Brevundimonas phage vB_BgoS-Bajun</name>
    <dbReference type="NCBI Taxonomy" id="2948594"/>
    <lineage>
        <taxon>Viruses</taxon>
        <taxon>Duplodnaviria</taxon>
        <taxon>Heunggongvirae</taxon>
        <taxon>Uroviricota</taxon>
        <taxon>Caudoviricetes</taxon>
        <taxon>Dolichocephalovirinae</taxon>
    </lineage>
</organism>
<accession>A0A9E7STE9</accession>
<keyword evidence="3" id="KW-1185">Reference proteome</keyword>
<feature type="domain" description="Bacteriophage phiJL001 Gp84 C-terminal" evidence="1">
    <location>
        <begin position="451"/>
        <end position="529"/>
    </location>
</feature>
<evidence type="ECO:0000313" key="2">
    <source>
        <dbReference type="EMBL" id="UTC29886.1"/>
    </source>
</evidence>
<dbReference type="Pfam" id="PF09931">
    <property type="entry name" value="Phage_phiJL001_Gp84_N"/>
    <property type="match status" value="1"/>
</dbReference>
<evidence type="ECO:0000313" key="3">
    <source>
        <dbReference type="Proteomes" id="UP001057427"/>
    </source>
</evidence>
<dbReference type="InterPro" id="IPR011928">
    <property type="entry name" value="Phage_phiJL001_Gp84"/>
</dbReference>
<evidence type="ECO:0000259" key="1">
    <source>
        <dbReference type="Pfam" id="PF09356"/>
    </source>
</evidence>
<sequence>MKNLSKQMLGRLRRGVTTLCTCMTIRRRDGKVLTFTDHDQPVDVAGTLFLPYHSFSRTSVSSTLELDVDGLELIGILNSTAVSREDIAAGDFDGADVEVFVVDYEMPEIGKVILRIGTIGEIVANEDGTFEAEVRGLSQVYTFRIGESYTPECRANLGDRRCKVPIEPPRWRPGTAYRRGDAVKGIVNPASNYENLGFTNGSFEDSDVNEPLRSIPGWKTYGSVNGRWEPRTTLDDLNGAISGSYFIAHRNPSGDSADLGLTQTLYFQGQGVDQTAIDTGLSRLTSSVWMGCTNRDAKGRFRVSAIINGVADAVIYDSGVKVGPVDQWFVENGCKDVIIPMGTIGLKFDIYATKKANDETGMCFDFVQAAVNYPNGNYGGNDQFGDVVFRAQSSGTTGATEPDFSNLIGSEVNDNGIVWAAQQAWTRTATVEAPAVDNRSFLAEGITQPPGYYDGGLLTWETGSNAGHSQEVKSWKGGSVVFFQRPYHAMRSGDRYTIRPGCDKRRTTCVEKFSNILNFRGEPDVPGQDEYYKTPNATAEA</sequence>
<dbReference type="EMBL" id="ON529858">
    <property type="protein sequence ID" value="UTC29886.1"/>
    <property type="molecule type" value="Genomic_DNA"/>
</dbReference>
<reference evidence="2" key="1">
    <citation type="submission" date="2022-05" db="EMBL/GenBank/DDBJ databases">
        <authorList>
            <person name="Friedrich I."/>
            <person name="Poehlein A."/>
            <person name="Schneider D."/>
            <person name="Hertel R."/>
            <person name="Daniel R."/>
        </authorList>
    </citation>
    <scope>NUCLEOTIDE SEQUENCE</scope>
</reference>
<protein>
    <recommendedName>
        <fullName evidence="1">Bacteriophage phiJL001 Gp84 C-terminal domain-containing protein</fullName>
    </recommendedName>
</protein>
<name>A0A9E7STE9_9CAUD</name>
<dbReference type="NCBIfam" id="TIGR02218">
    <property type="entry name" value="phg_TIGR02218"/>
    <property type="match status" value="2"/>
</dbReference>